<sequence length="92" mass="9617">MLLPAHFQVPDLSSLKVPFPPPPPDSISSLSPPTNGGASSPPRSSFGSPLDSCVLYVDSDSANAYLDAHTPPRFSPLLRTDVHPAIKIAPSA</sequence>
<gene>
    <name evidence="2" type="ORF">R3P38DRAFT_3218694</name>
</gene>
<organism evidence="2 3">
    <name type="scientific">Favolaschia claudopus</name>
    <dbReference type="NCBI Taxonomy" id="2862362"/>
    <lineage>
        <taxon>Eukaryota</taxon>
        <taxon>Fungi</taxon>
        <taxon>Dikarya</taxon>
        <taxon>Basidiomycota</taxon>
        <taxon>Agaricomycotina</taxon>
        <taxon>Agaricomycetes</taxon>
        <taxon>Agaricomycetidae</taxon>
        <taxon>Agaricales</taxon>
        <taxon>Marasmiineae</taxon>
        <taxon>Mycenaceae</taxon>
        <taxon>Favolaschia</taxon>
    </lineage>
</organism>
<keyword evidence="3" id="KW-1185">Reference proteome</keyword>
<proteinExistence type="predicted"/>
<feature type="compositionally biased region" description="Polar residues" evidence="1">
    <location>
        <begin position="34"/>
        <end position="47"/>
    </location>
</feature>
<evidence type="ECO:0000256" key="1">
    <source>
        <dbReference type="SAM" id="MobiDB-lite"/>
    </source>
</evidence>
<protein>
    <submittedName>
        <fullName evidence="2">Uncharacterized protein</fullName>
    </submittedName>
</protein>
<dbReference type="EMBL" id="JAWWNJ010000088">
    <property type="protein sequence ID" value="KAK7000555.1"/>
    <property type="molecule type" value="Genomic_DNA"/>
</dbReference>
<dbReference type="AlphaFoldDB" id="A0AAW0A3H6"/>
<evidence type="ECO:0000313" key="3">
    <source>
        <dbReference type="Proteomes" id="UP001362999"/>
    </source>
</evidence>
<accession>A0AAW0A3H6</accession>
<feature type="region of interest" description="Disordered" evidence="1">
    <location>
        <begin position="1"/>
        <end position="47"/>
    </location>
</feature>
<name>A0AAW0A3H6_9AGAR</name>
<reference evidence="2 3" key="1">
    <citation type="journal article" date="2024" name="J Genomics">
        <title>Draft genome sequencing and assembly of Favolaschia claudopus CIRM-BRFM 2984 isolated from oak limbs.</title>
        <authorList>
            <person name="Navarro D."/>
            <person name="Drula E."/>
            <person name="Chaduli D."/>
            <person name="Cazenave R."/>
            <person name="Ahrendt S."/>
            <person name="Wang J."/>
            <person name="Lipzen A."/>
            <person name="Daum C."/>
            <person name="Barry K."/>
            <person name="Grigoriev I.V."/>
            <person name="Favel A."/>
            <person name="Rosso M.N."/>
            <person name="Martin F."/>
        </authorList>
    </citation>
    <scope>NUCLEOTIDE SEQUENCE [LARGE SCALE GENOMIC DNA]</scope>
    <source>
        <strain evidence="2 3">CIRM-BRFM 2984</strain>
    </source>
</reference>
<dbReference type="Proteomes" id="UP001362999">
    <property type="component" value="Unassembled WGS sequence"/>
</dbReference>
<evidence type="ECO:0000313" key="2">
    <source>
        <dbReference type="EMBL" id="KAK7000555.1"/>
    </source>
</evidence>
<comment type="caution">
    <text evidence="2">The sequence shown here is derived from an EMBL/GenBank/DDBJ whole genome shotgun (WGS) entry which is preliminary data.</text>
</comment>